<gene>
    <name evidence="6" type="ORF">O6P43_027619</name>
</gene>
<dbReference type="PRINTS" id="PR00364">
    <property type="entry name" value="DISEASERSIST"/>
</dbReference>
<dbReference type="GO" id="GO:0006952">
    <property type="term" value="P:defense response"/>
    <property type="evidence" value="ECO:0007669"/>
    <property type="project" value="UniProtKB-KW"/>
</dbReference>
<keyword evidence="7" id="KW-1185">Reference proteome</keyword>
<keyword evidence="4" id="KW-0175">Coiled coil</keyword>
<dbReference type="Pfam" id="PF00931">
    <property type="entry name" value="NB-ARC"/>
    <property type="match status" value="1"/>
</dbReference>
<sequence>MALALVEGGVVGAVFGELLKAVLEVKDKILQFNPVLKKLKSTLESIAPVIHEIQKYHEQLDRKKEELRGLIKQMEEGKELVLKCSKIPRWKIWSKPHYHDELCELDKALERFFKFDLTVQTARTGLETLVKVDEIHNKVMNSVVTEMKDLCAPPPPPKFTVGLDGHVEELKRRLLKGGVSVIVLTAAGGLGKSTLAKKLCWDKQVKGKFGDNIFFLTFSKSPNLKTIAQNLFQHKGQKVPEFLSDEDAVNKLGNLLNQIGEKPILLVLDDVWSGSEALIEKLNLQLPDYKILVTSRFAFQRFGDPYCLKPLSNKDATTLLCQSASLTESSSNILDEDFVGEIVKGCRGFPLALILVGGSLRGKPVDIWQDRVREWSKGNLALDFDVNLLDQLEQLLEVLGTKEIIKECFMDLGLFPEDQKIPASALIDMWVELHKLDEDGLKANDLHL</sequence>
<name>A0AAD7PDZ3_QUISA</name>
<dbReference type="Pfam" id="PF05659">
    <property type="entry name" value="RPW8"/>
    <property type="match status" value="1"/>
</dbReference>
<accession>A0AAD7PDZ3</accession>
<dbReference type="AlphaFoldDB" id="A0AAD7PDZ3"/>
<evidence type="ECO:0000256" key="1">
    <source>
        <dbReference type="ARBA" id="ARBA00008894"/>
    </source>
</evidence>
<keyword evidence="3" id="KW-0611">Plant defense</keyword>
<dbReference type="InterPro" id="IPR008808">
    <property type="entry name" value="Powdery_mildew-R_dom"/>
</dbReference>
<dbReference type="InterPro" id="IPR036388">
    <property type="entry name" value="WH-like_DNA-bd_sf"/>
</dbReference>
<dbReference type="Proteomes" id="UP001163823">
    <property type="component" value="Chromosome 11"/>
</dbReference>
<proteinExistence type="inferred from homology"/>
<evidence type="ECO:0000313" key="6">
    <source>
        <dbReference type="EMBL" id="KAJ7951597.1"/>
    </source>
</evidence>
<comment type="caution">
    <text evidence="6">The sequence shown here is derived from an EMBL/GenBank/DDBJ whole genome shotgun (WGS) entry which is preliminary data.</text>
</comment>
<dbReference type="PROSITE" id="PS51153">
    <property type="entry name" value="RPW8"/>
    <property type="match status" value="1"/>
</dbReference>
<dbReference type="Gene3D" id="1.10.10.10">
    <property type="entry name" value="Winged helix-like DNA-binding domain superfamily/Winged helix DNA-binding domain"/>
    <property type="match status" value="1"/>
</dbReference>
<organism evidence="6 7">
    <name type="scientific">Quillaja saponaria</name>
    <name type="common">Soap bark tree</name>
    <dbReference type="NCBI Taxonomy" id="32244"/>
    <lineage>
        <taxon>Eukaryota</taxon>
        <taxon>Viridiplantae</taxon>
        <taxon>Streptophyta</taxon>
        <taxon>Embryophyta</taxon>
        <taxon>Tracheophyta</taxon>
        <taxon>Spermatophyta</taxon>
        <taxon>Magnoliopsida</taxon>
        <taxon>eudicotyledons</taxon>
        <taxon>Gunneridae</taxon>
        <taxon>Pentapetalae</taxon>
        <taxon>rosids</taxon>
        <taxon>fabids</taxon>
        <taxon>Fabales</taxon>
        <taxon>Quillajaceae</taxon>
        <taxon>Quillaja</taxon>
    </lineage>
</organism>
<keyword evidence="2" id="KW-0677">Repeat</keyword>
<dbReference type="EMBL" id="JARAOO010000011">
    <property type="protein sequence ID" value="KAJ7951597.1"/>
    <property type="molecule type" value="Genomic_DNA"/>
</dbReference>
<dbReference type="InterPro" id="IPR027417">
    <property type="entry name" value="P-loop_NTPase"/>
</dbReference>
<evidence type="ECO:0000313" key="7">
    <source>
        <dbReference type="Proteomes" id="UP001163823"/>
    </source>
</evidence>
<evidence type="ECO:0000256" key="3">
    <source>
        <dbReference type="ARBA" id="ARBA00022821"/>
    </source>
</evidence>
<dbReference type="KEGG" id="qsa:O6P43_027619"/>
<dbReference type="InterPro" id="IPR002182">
    <property type="entry name" value="NB-ARC"/>
</dbReference>
<dbReference type="GO" id="GO:0043531">
    <property type="term" value="F:ADP binding"/>
    <property type="evidence" value="ECO:0007669"/>
    <property type="project" value="InterPro"/>
</dbReference>
<dbReference type="Gene3D" id="1.10.8.430">
    <property type="entry name" value="Helical domain of apoptotic protease-activating factors"/>
    <property type="match status" value="1"/>
</dbReference>
<evidence type="ECO:0000256" key="2">
    <source>
        <dbReference type="ARBA" id="ARBA00022737"/>
    </source>
</evidence>
<dbReference type="PANTHER" id="PTHR36766">
    <property type="entry name" value="PLANT BROAD-SPECTRUM MILDEW RESISTANCE PROTEIN RPW8"/>
    <property type="match status" value="1"/>
</dbReference>
<comment type="similarity">
    <text evidence="1">Belongs to the disease resistance NB-LRR family.</text>
</comment>
<reference evidence="6" key="1">
    <citation type="journal article" date="2023" name="Science">
        <title>Elucidation of the pathway for biosynthesis of saponin adjuvants from the soapbark tree.</title>
        <authorList>
            <person name="Reed J."/>
            <person name="Orme A."/>
            <person name="El-Demerdash A."/>
            <person name="Owen C."/>
            <person name="Martin L.B.B."/>
            <person name="Misra R.C."/>
            <person name="Kikuchi S."/>
            <person name="Rejzek M."/>
            <person name="Martin A.C."/>
            <person name="Harkess A."/>
            <person name="Leebens-Mack J."/>
            <person name="Louveau T."/>
            <person name="Stephenson M.J."/>
            <person name="Osbourn A."/>
        </authorList>
    </citation>
    <scope>NUCLEOTIDE SEQUENCE</scope>
    <source>
        <strain evidence="6">S10</strain>
    </source>
</reference>
<feature type="coiled-coil region" evidence="4">
    <location>
        <begin position="53"/>
        <end position="80"/>
    </location>
</feature>
<evidence type="ECO:0000256" key="4">
    <source>
        <dbReference type="SAM" id="Coils"/>
    </source>
</evidence>
<evidence type="ECO:0000259" key="5">
    <source>
        <dbReference type="PROSITE" id="PS51153"/>
    </source>
</evidence>
<dbReference type="InterPro" id="IPR042197">
    <property type="entry name" value="Apaf_helical"/>
</dbReference>
<dbReference type="PANTHER" id="PTHR36766:SF3">
    <property type="entry name" value="RPW8 DOMAIN-CONTAINING PROTEIN"/>
    <property type="match status" value="1"/>
</dbReference>
<protein>
    <submittedName>
        <fullName evidence="6">Disease resistance protein</fullName>
    </submittedName>
</protein>
<feature type="domain" description="RPW8" evidence="5">
    <location>
        <begin position="1"/>
        <end position="151"/>
    </location>
</feature>
<dbReference type="SUPFAM" id="SSF52540">
    <property type="entry name" value="P-loop containing nucleoside triphosphate hydrolases"/>
    <property type="match status" value="1"/>
</dbReference>
<dbReference type="Gene3D" id="3.40.50.300">
    <property type="entry name" value="P-loop containing nucleotide triphosphate hydrolases"/>
    <property type="match status" value="1"/>
</dbReference>